<sequence length="64" mass="7438">MCMAVELCTLLAVSLTEACKKYTVKTERDDWLGFRIVTYIFFIIGSVCFFVRFHVDQLVHDKSV</sequence>
<evidence type="ECO:0000313" key="3">
    <source>
        <dbReference type="EMBL" id="JAI01281.1"/>
    </source>
</evidence>
<name>A0A0E9XHJ6_ANGAN</name>
<accession>A0A0E9XHJ6</accession>
<proteinExistence type="predicted"/>
<feature type="transmembrane region" description="Helical" evidence="1">
    <location>
        <begin position="36"/>
        <end position="55"/>
    </location>
</feature>
<dbReference type="AlphaFoldDB" id="A0A0E9XHJ6"/>
<keyword evidence="2" id="KW-0732">Signal</keyword>
<reference evidence="3" key="2">
    <citation type="journal article" date="2015" name="Fish Shellfish Immunol.">
        <title>Early steps in the European eel (Anguilla anguilla)-Vibrio vulnificus interaction in the gills: Role of the RtxA13 toxin.</title>
        <authorList>
            <person name="Callol A."/>
            <person name="Pajuelo D."/>
            <person name="Ebbesson L."/>
            <person name="Teles M."/>
            <person name="MacKenzie S."/>
            <person name="Amaro C."/>
        </authorList>
    </citation>
    <scope>NUCLEOTIDE SEQUENCE</scope>
</reference>
<keyword evidence="1" id="KW-0812">Transmembrane</keyword>
<evidence type="ECO:0000256" key="2">
    <source>
        <dbReference type="SAM" id="SignalP"/>
    </source>
</evidence>
<dbReference type="EMBL" id="GBXM01007297">
    <property type="protein sequence ID" value="JAI01281.1"/>
    <property type="molecule type" value="Transcribed_RNA"/>
</dbReference>
<organism evidence="3">
    <name type="scientific">Anguilla anguilla</name>
    <name type="common">European freshwater eel</name>
    <name type="synonym">Muraena anguilla</name>
    <dbReference type="NCBI Taxonomy" id="7936"/>
    <lineage>
        <taxon>Eukaryota</taxon>
        <taxon>Metazoa</taxon>
        <taxon>Chordata</taxon>
        <taxon>Craniata</taxon>
        <taxon>Vertebrata</taxon>
        <taxon>Euteleostomi</taxon>
        <taxon>Actinopterygii</taxon>
        <taxon>Neopterygii</taxon>
        <taxon>Teleostei</taxon>
        <taxon>Anguilliformes</taxon>
        <taxon>Anguillidae</taxon>
        <taxon>Anguilla</taxon>
    </lineage>
</organism>
<feature type="chain" id="PRO_5002435483" evidence="2">
    <location>
        <begin position="19"/>
        <end position="64"/>
    </location>
</feature>
<feature type="signal peptide" evidence="2">
    <location>
        <begin position="1"/>
        <end position="18"/>
    </location>
</feature>
<reference evidence="3" key="1">
    <citation type="submission" date="2014-11" db="EMBL/GenBank/DDBJ databases">
        <authorList>
            <person name="Amaro Gonzalez C."/>
        </authorList>
    </citation>
    <scope>NUCLEOTIDE SEQUENCE</scope>
</reference>
<protein>
    <submittedName>
        <fullName evidence="3">Uncharacterized protein</fullName>
    </submittedName>
</protein>
<keyword evidence="1" id="KW-0472">Membrane</keyword>
<evidence type="ECO:0000256" key="1">
    <source>
        <dbReference type="SAM" id="Phobius"/>
    </source>
</evidence>
<keyword evidence="1" id="KW-1133">Transmembrane helix</keyword>